<dbReference type="AlphaFoldDB" id="A0A2U1NJR5"/>
<evidence type="ECO:0000259" key="2">
    <source>
        <dbReference type="Pfam" id="PF12819"/>
    </source>
</evidence>
<accession>A0A2U1NJR5</accession>
<dbReference type="Pfam" id="PF12819">
    <property type="entry name" value="Malectin_like"/>
    <property type="match status" value="1"/>
</dbReference>
<dbReference type="EMBL" id="PKPP01002684">
    <property type="protein sequence ID" value="PWA73745.1"/>
    <property type="molecule type" value="Genomic_DNA"/>
</dbReference>
<evidence type="ECO:0000256" key="1">
    <source>
        <dbReference type="ARBA" id="ARBA00004167"/>
    </source>
</evidence>
<evidence type="ECO:0000313" key="4">
    <source>
        <dbReference type="Proteomes" id="UP000245207"/>
    </source>
</evidence>
<gene>
    <name evidence="3" type="ORF">CTI12_AA258880</name>
</gene>
<keyword evidence="4" id="KW-1185">Reference proteome</keyword>
<sequence>MNLVIASINCGGSLVDWYSITWSPDNTLISNGVARAVQSGYSINPVVDTLRVFTSRKKNCYSIGPQLQGVKVLVRATFYYGNYDQLSNPPTFDLHFDGNFWTTVETDAEYVVRYETTYVAKGDLVSVCVAQTKPGQFPFISALEVRRVDPEVYDVVDKNRALFLRHRINFGANYTLRYPLDRYDRMWQYPISVPKIVTNNEFVDTSHTANNLPSEIFQTAIEGTDDSLNLGSVSPLDPPVYIIMYFSEAMKPNSTLKRSFTIYGTSTLRSRPLSFSISPPYGSALNQSLYNYKVDSLTSISLNETFDSVLPPLISALESFNISNVLTDGTDTNDGRNLASFNLSGSLPDISSMDALEIM</sequence>
<dbReference type="PANTHER" id="PTHR45631">
    <property type="entry name" value="OS07G0107800 PROTEIN-RELATED"/>
    <property type="match status" value="1"/>
</dbReference>
<feature type="domain" description="Malectin-like" evidence="2">
    <location>
        <begin position="8"/>
        <end position="321"/>
    </location>
</feature>
<reference evidence="3 4" key="1">
    <citation type="journal article" date="2018" name="Mol. Plant">
        <title>The genome of Artemisia annua provides insight into the evolution of Asteraceae family and artemisinin biosynthesis.</title>
        <authorList>
            <person name="Shen Q."/>
            <person name="Zhang L."/>
            <person name="Liao Z."/>
            <person name="Wang S."/>
            <person name="Yan T."/>
            <person name="Shi P."/>
            <person name="Liu M."/>
            <person name="Fu X."/>
            <person name="Pan Q."/>
            <person name="Wang Y."/>
            <person name="Lv Z."/>
            <person name="Lu X."/>
            <person name="Zhang F."/>
            <person name="Jiang W."/>
            <person name="Ma Y."/>
            <person name="Chen M."/>
            <person name="Hao X."/>
            <person name="Li L."/>
            <person name="Tang Y."/>
            <person name="Lv G."/>
            <person name="Zhou Y."/>
            <person name="Sun X."/>
            <person name="Brodelius P.E."/>
            <person name="Rose J.K.C."/>
            <person name="Tang K."/>
        </authorList>
    </citation>
    <scope>NUCLEOTIDE SEQUENCE [LARGE SCALE GENOMIC DNA]</scope>
    <source>
        <strain evidence="4">cv. Huhao1</strain>
        <tissue evidence="3">Leaf</tissue>
    </source>
</reference>
<dbReference type="Proteomes" id="UP000245207">
    <property type="component" value="Unassembled WGS sequence"/>
</dbReference>
<dbReference type="InterPro" id="IPR024788">
    <property type="entry name" value="Malectin-like_Carb-bd_dom"/>
</dbReference>
<organism evidence="3 4">
    <name type="scientific">Artemisia annua</name>
    <name type="common">Sweet wormwood</name>
    <dbReference type="NCBI Taxonomy" id="35608"/>
    <lineage>
        <taxon>Eukaryota</taxon>
        <taxon>Viridiplantae</taxon>
        <taxon>Streptophyta</taxon>
        <taxon>Embryophyta</taxon>
        <taxon>Tracheophyta</taxon>
        <taxon>Spermatophyta</taxon>
        <taxon>Magnoliopsida</taxon>
        <taxon>eudicotyledons</taxon>
        <taxon>Gunneridae</taxon>
        <taxon>Pentapetalae</taxon>
        <taxon>asterids</taxon>
        <taxon>campanulids</taxon>
        <taxon>Asterales</taxon>
        <taxon>Asteraceae</taxon>
        <taxon>Asteroideae</taxon>
        <taxon>Anthemideae</taxon>
        <taxon>Artemisiinae</taxon>
        <taxon>Artemisia</taxon>
    </lineage>
</organism>
<dbReference type="STRING" id="35608.A0A2U1NJR5"/>
<dbReference type="OrthoDB" id="2143199at2759"/>
<evidence type="ECO:0000313" key="3">
    <source>
        <dbReference type="EMBL" id="PWA73745.1"/>
    </source>
</evidence>
<protein>
    <submittedName>
        <fullName evidence="3">Malectin-like carbohydrate-binding domain-containing protein</fullName>
    </submittedName>
</protein>
<name>A0A2U1NJR5_ARTAN</name>
<proteinExistence type="predicted"/>
<dbReference type="PANTHER" id="PTHR45631:SF201">
    <property type="entry name" value="MALECTIN-LIKE CARBOHYDRATE-BINDING DOMAIN-CONTAINING PROTEIN-RELATED"/>
    <property type="match status" value="1"/>
</dbReference>
<comment type="subcellular location">
    <subcellularLocation>
        <location evidence="1">Membrane</location>
        <topology evidence="1">Single-pass membrane protein</topology>
    </subcellularLocation>
</comment>
<dbReference type="GO" id="GO:0016020">
    <property type="term" value="C:membrane"/>
    <property type="evidence" value="ECO:0007669"/>
    <property type="project" value="UniProtKB-SubCell"/>
</dbReference>
<comment type="caution">
    <text evidence="3">The sequence shown here is derived from an EMBL/GenBank/DDBJ whole genome shotgun (WGS) entry which is preliminary data.</text>
</comment>